<evidence type="ECO:0000256" key="6">
    <source>
        <dbReference type="ARBA" id="ARBA00023136"/>
    </source>
</evidence>
<dbReference type="PANTHER" id="PTHR30558">
    <property type="entry name" value="EXBD MEMBRANE COMPONENT OF PMF-DRIVEN MACROMOLECULE IMPORT SYSTEM"/>
    <property type="match status" value="1"/>
</dbReference>
<keyword evidence="7" id="KW-0653">Protein transport</keyword>
<dbReference type="PANTHER" id="PTHR30558:SF3">
    <property type="entry name" value="BIOPOLYMER TRANSPORT PROTEIN EXBD-RELATED"/>
    <property type="match status" value="1"/>
</dbReference>
<keyword evidence="7" id="KW-0813">Transport</keyword>
<evidence type="ECO:0000313" key="9">
    <source>
        <dbReference type="EMBL" id="MDO6453597.1"/>
    </source>
</evidence>
<reference evidence="9" key="1">
    <citation type="submission" date="2023-07" db="EMBL/GenBank/DDBJ databases">
        <title>Genome content predicts the carbon catabolic preferences of heterotrophic bacteria.</title>
        <authorList>
            <person name="Gralka M."/>
        </authorList>
    </citation>
    <scope>NUCLEOTIDE SEQUENCE</scope>
    <source>
        <strain evidence="9">I2M16</strain>
    </source>
</reference>
<sequence>MKLCNEAVHKKNDSDDNLIPLINVVFLMLIFFMVAGQIQKSDAIKLQPPSSVSEIPHTEDKATILVDLSGDLYLDNQPVDEEGLKAGLEAAFAQSKTPDEFAVLVKVDSTLPVNRLQNVLKLVKSVGLMKVSLATRRGGEAS</sequence>
<dbReference type="Proteomes" id="UP001169862">
    <property type="component" value="Unassembled WGS sequence"/>
</dbReference>
<evidence type="ECO:0000256" key="5">
    <source>
        <dbReference type="ARBA" id="ARBA00022989"/>
    </source>
</evidence>
<organism evidence="9 10">
    <name type="scientific">Neptunomonas phycophila</name>
    <dbReference type="NCBI Taxonomy" id="1572645"/>
    <lineage>
        <taxon>Bacteria</taxon>
        <taxon>Pseudomonadati</taxon>
        <taxon>Pseudomonadota</taxon>
        <taxon>Gammaproteobacteria</taxon>
        <taxon>Oceanospirillales</taxon>
        <taxon>Oceanospirillaceae</taxon>
        <taxon>Neptunomonas</taxon>
    </lineage>
</organism>
<accession>A0AAW7XJ00</accession>
<evidence type="ECO:0000256" key="8">
    <source>
        <dbReference type="SAM" id="Phobius"/>
    </source>
</evidence>
<dbReference type="EMBL" id="JAUOPG010000004">
    <property type="protein sequence ID" value="MDO6453597.1"/>
    <property type="molecule type" value="Genomic_DNA"/>
</dbReference>
<dbReference type="Gene3D" id="3.30.420.270">
    <property type="match status" value="1"/>
</dbReference>
<keyword evidence="3" id="KW-1003">Cell membrane</keyword>
<dbReference type="RefSeq" id="WP_303549890.1">
    <property type="nucleotide sequence ID" value="NZ_JAUOPG010000004.1"/>
</dbReference>
<dbReference type="GO" id="GO:0022857">
    <property type="term" value="F:transmembrane transporter activity"/>
    <property type="evidence" value="ECO:0007669"/>
    <property type="project" value="InterPro"/>
</dbReference>
<dbReference type="AlphaFoldDB" id="A0AAW7XJ00"/>
<keyword evidence="4 7" id="KW-0812">Transmembrane</keyword>
<keyword evidence="6 8" id="KW-0472">Membrane</keyword>
<dbReference type="Pfam" id="PF02472">
    <property type="entry name" value="ExbD"/>
    <property type="match status" value="1"/>
</dbReference>
<evidence type="ECO:0000256" key="1">
    <source>
        <dbReference type="ARBA" id="ARBA00004162"/>
    </source>
</evidence>
<gene>
    <name evidence="9" type="ORF">Q4490_08470</name>
</gene>
<name>A0AAW7XJ00_9GAMM</name>
<evidence type="ECO:0000313" key="10">
    <source>
        <dbReference type="Proteomes" id="UP001169862"/>
    </source>
</evidence>
<comment type="caution">
    <text evidence="9">The sequence shown here is derived from an EMBL/GenBank/DDBJ whole genome shotgun (WGS) entry which is preliminary data.</text>
</comment>
<evidence type="ECO:0000256" key="4">
    <source>
        <dbReference type="ARBA" id="ARBA00022692"/>
    </source>
</evidence>
<evidence type="ECO:0000256" key="2">
    <source>
        <dbReference type="ARBA" id="ARBA00005811"/>
    </source>
</evidence>
<dbReference type="InterPro" id="IPR003400">
    <property type="entry name" value="ExbD"/>
</dbReference>
<comment type="subcellular location">
    <subcellularLocation>
        <location evidence="1">Cell membrane</location>
        <topology evidence="1">Single-pass membrane protein</topology>
    </subcellularLocation>
    <subcellularLocation>
        <location evidence="7">Cell membrane</location>
        <topology evidence="7">Single-pass type II membrane protein</topology>
    </subcellularLocation>
</comment>
<dbReference type="GO" id="GO:0015031">
    <property type="term" value="P:protein transport"/>
    <property type="evidence" value="ECO:0007669"/>
    <property type="project" value="UniProtKB-KW"/>
</dbReference>
<evidence type="ECO:0000256" key="7">
    <source>
        <dbReference type="RuleBase" id="RU003879"/>
    </source>
</evidence>
<dbReference type="GO" id="GO:0005886">
    <property type="term" value="C:plasma membrane"/>
    <property type="evidence" value="ECO:0007669"/>
    <property type="project" value="UniProtKB-SubCell"/>
</dbReference>
<evidence type="ECO:0000256" key="3">
    <source>
        <dbReference type="ARBA" id="ARBA00022475"/>
    </source>
</evidence>
<keyword evidence="5 8" id="KW-1133">Transmembrane helix</keyword>
<feature type="transmembrane region" description="Helical" evidence="8">
    <location>
        <begin position="18"/>
        <end position="36"/>
    </location>
</feature>
<comment type="similarity">
    <text evidence="2 7">Belongs to the ExbD/TolR family.</text>
</comment>
<proteinExistence type="inferred from homology"/>
<protein>
    <submittedName>
        <fullName evidence="9">Biopolymer transporter ExbD</fullName>
    </submittedName>
</protein>